<gene>
    <name evidence="2" type="ORF">FHS42_004869</name>
</gene>
<evidence type="ECO:0000313" key="2">
    <source>
        <dbReference type="EMBL" id="MBB5937785.1"/>
    </source>
</evidence>
<dbReference type="EMBL" id="JACHJL010000013">
    <property type="protein sequence ID" value="MBB5937785.1"/>
    <property type="molecule type" value="Genomic_DNA"/>
</dbReference>
<feature type="domain" description="MOSC" evidence="1">
    <location>
        <begin position="18"/>
        <end position="168"/>
    </location>
</feature>
<keyword evidence="3" id="KW-1185">Reference proteome</keyword>
<dbReference type="Proteomes" id="UP000588098">
    <property type="component" value="Unassembled WGS sequence"/>
</dbReference>
<dbReference type="InterPro" id="IPR052716">
    <property type="entry name" value="MOSC_domain"/>
</dbReference>
<evidence type="ECO:0000259" key="1">
    <source>
        <dbReference type="PROSITE" id="PS51340"/>
    </source>
</evidence>
<protein>
    <submittedName>
        <fullName evidence="2">MOSC domain-containing protein YiiM</fullName>
    </submittedName>
</protein>
<dbReference type="GO" id="GO:0003824">
    <property type="term" value="F:catalytic activity"/>
    <property type="evidence" value="ECO:0007669"/>
    <property type="project" value="InterPro"/>
</dbReference>
<comment type="caution">
    <text evidence="2">The sequence shown here is derived from an EMBL/GenBank/DDBJ whole genome shotgun (WGS) entry which is preliminary data.</text>
</comment>
<dbReference type="GO" id="GO:0030170">
    <property type="term" value="F:pyridoxal phosphate binding"/>
    <property type="evidence" value="ECO:0007669"/>
    <property type="project" value="InterPro"/>
</dbReference>
<dbReference type="PROSITE" id="PS51340">
    <property type="entry name" value="MOSC"/>
    <property type="match status" value="1"/>
</dbReference>
<proteinExistence type="predicted"/>
<reference evidence="2 3" key="1">
    <citation type="submission" date="2020-08" db="EMBL/GenBank/DDBJ databases">
        <title>Genomic Encyclopedia of Type Strains, Phase III (KMG-III): the genomes of soil and plant-associated and newly described type strains.</title>
        <authorList>
            <person name="Whitman W."/>
        </authorList>
    </citation>
    <scope>NUCLEOTIDE SEQUENCE [LARGE SCALE GENOMIC DNA]</scope>
    <source>
        <strain evidence="2 3">CECT 8305</strain>
    </source>
</reference>
<dbReference type="InterPro" id="IPR005302">
    <property type="entry name" value="MoCF_Sase_C"/>
</dbReference>
<accession>A0A7W9V055</accession>
<dbReference type="AlphaFoldDB" id="A0A7W9V055"/>
<dbReference type="Gene3D" id="2.40.33.20">
    <property type="entry name" value="PK beta-barrel domain-like"/>
    <property type="match status" value="1"/>
</dbReference>
<evidence type="ECO:0000313" key="3">
    <source>
        <dbReference type="Proteomes" id="UP000588098"/>
    </source>
</evidence>
<dbReference type="RefSeq" id="WP_184575023.1">
    <property type="nucleotide sequence ID" value="NZ_JACHJL010000013.1"/>
</dbReference>
<dbReference type="GO" id="GO:0030151">
    <property type="term" value="F:molybdenum ion binding"/>
    <property type="evidence" value="ECO:0007669"/>
    <property type="project" value="InterPro"/>
</dbReference>
<dbReference type="PANTHER" id="PTHR36930:SF1">
    <property type="entry name" value="MOSC DOMAIN-CONTAINING PROTEIN"/>
    <property type="match status" value="1"/>
</dbReference>
<sequence>MNGSVTAVCSDSEHAFSKPTRERITLLAGLGVEGDAHLGVTVQHRSRVAQDPTQPNLRQVHLIHEDLFTEVAAAGFAVRPGDLGENITTSGIDLLALPVGTLLHIGDTAVVEVTGLRNPCRQIDGFSDGLLKQVVGRDAKGEIVRKAGIMGIVRKGGAVRPGDAIRVKLPVGPHRPLERV</sequence>
<dbReference type="InterPro" id="IPR011037">
    <property type="entry name" value="Pyrv_Knase-like_insert_dom_sf"/>
</dbReference>
<name>A0A7W9V055_9ACTN</name>
<dbReference type="SUPFAM" id="SSF50800">
    <property type="entry name" value="PK beta-barrel domain-like"/>
    <property type="match status" value="1"/>
</dbReference>
<dbReference type="PANTHER" id="PTHR36930">
    <property type="entry name" value="METAL-SULFUR CLUSTER BIOSYNTHESIS PROTEINS YUAD-RELATED"/>
    <property type="match status" value="1"/>
</dbReference>
<organism evidence="2 3">
    <name type="scientific">Streptomyces zagrosensis</name>
    <dbReference type="NCBI Taxonomy" id="1042984"/>
    <lineage>
        <taxon>Bacteria</taxon>
        <taxon>Bacillati</taxon>
        <taxon>Actinomycetota</taxon>
        <taxon>Actinomycetes</taxon>
        <taxon>Kitasatosporales</taxon>
        <taxon>Streptomycetaceae</taxon>
        <taxon>Streptomyces</taxon>
    </lineage>
</organism>
<dbReference type="Pfam" id="PF03473">
    <property type="entry name" value="MOSC"/>
    <property type="match status" value="1"/>
</dbReference>